<sequence>MSFGIGFTLGSLGKDAGTVVQVLYASLHLLLVTTGVQLFLCVYGFSVFKETAPPSVNQYSTSSLQRSTASSQTLAKRKSRARYIAIGFVMFVLFLAYNTLASLYLAQVMLGAGSSDTAFGDSADVTGDDVELQSREVSQYEEYLGSSRGGWVSVMGMAALMSVVYLGSGVFMYRNFIAWGRQLRVIGVPFVANLGSFGLGVTMLNEMRRTSTSESTAAIGFGCAWITLSVVANLFTSALLTYRLARPPLKTLSDIQASDPMLSSNSEAPPSATERAGQKRVYSVVAILVESGLPVSLFGIVAAIVYSPNIGVKPASVPIVTIWACLSALAPQLLIFRIATGVSHTRAIVSEGSSDALRDKGKEKEGPIVFAPRRYGAQDSVSMPTTTFSSSAAQNSHHDINP</sequence>
<reference evidence="3 4" key="1">
    <citation type="submission" date="2020-07" db="EMBL/GenBank/DDBJ databases">
        <title>Comparative genomics of pyrophilous fungi reveals a link between fire events and developmental genes.</title>
        <authorList>
            <consortium name="DOE Joint Genome Institute"/>
            <person name="Steindorff A.S."/>
            <person name="Carver A."/>
            <person name="Calhoun S."/>
            <person name="Stillman K."/>
            <person name="Liu H."/>
            <person name="Lipzen A."/>
            <person name="Pangilinan J."/>
            <person name="Labutti K."/>
            <person name="Bruns T.D."/>
            <person name="Grigoriev I.V."/>
        </authorList>
    </citation>
    <scope>NUCLEOTIDE SEQUENCE [LARGE SCALE GENOMIC DNA]</scope>
    <source>
        <strain evidence="3 4">CBS 144469</strain>
    </source>
</reference>
<feature type="transmembrane region" description="Helical" evidence="2">
    <location>
        <begin position="317"/>
        <end position="336"/>
    </location>
</feature>
<dbReference type="AlphaFoldDB" id="A0A8H6IG11"/>
<dbReference type="EMBL" id="JACGCI010000005">
    <property type="protein sequence ID" value="KAF6763672.1"/>
    <property type="molecule type" value="Genomic_DNA"/>
</dbReference>
<dbReference type="OrthoDB" id="10281737at2759"/>
<organism evidence="3 4">
    <name type="scientific">Ephemerocybe angulata</name>
    <dbReference type="NCBI Taxonomy" id="980116"/>
    <lineage>
        <taxon>Eukaryota</taxon>
        <taxon>Fungi</taxon>
        <taxon>Dikarya</taxon>
        <taxon>Basidiomycota</taxon>
        <taxon>Agaricomycotina</taxon>
        <taxon>Agaricomycetes</taxon>
        <taxon>Agaricomycetidae</taxon>
        <taxon>Agaricales</taxon>
        <taxon>Agaricineae</taxon>
        <taxon>Psathyrellaceae</taxon>
        <taxon>Ephemerocybe</taxon>
    </lineage>
</organism>
<feature type="transmembrane region" description="Helical" evidence="2">
    <location>
        <begin position="151"/>
        <end position="173"/>
    </location>
</feature>
<feature type="transmembrane region" description="Helical" evidence="2">
    <location>
        <begin position="217"/>
        <end position="242"/>
    </location>
</feature>
<feature type="transmembrane region" description="Helical" evidence="2">
    <location>
        <begin position="22"/>
        <end position="45"/>
    </location>
</feature>
<feature type="transmembrane region" description="Helical" evidence="2">
    <location>
        <begin position="281"/>
        <end position="305"/>
    </location>
</feature>
<keyword evidence="2" id="KW-0812">Transmembrane</keyword>
<protein>
    <submittedName>
        <fullName evidence="3">Uncharacterized protein</fullName>
    </submittedName>
</protein>
<evidence type="ECO:0000313" key="4">
    <source>
        <dbReference type="Proteomes" id="UP000521943"/>
    </source>
</evidence>
<feature type="transmembrane region" description="Helical" evidence="2">
    <location>
        <begin position="83"/>
        <end position="106"/>
    </location>
</feature>
<proteinExistence type="predicted"/>
<keyword evidence="2" id="KW-1133">Transmembrane helix</keyword>
<feature type="compositionally biased region" description="Polar residues" evidence="1">
    <location>
        <begin position="379"/>
        <end position="395"/>
    </location>
</feature>
<feature type="region of interest" description="Disordered" evidence="1">
    <location>
        <begin position="375"/>
        <end position="402"/>
    </location>
</feature>
<evidence type="ECO:0000313" key="3">
    <source>
        <dbReference type="EMBL" id="KAF6763672.1"/>
    </source>
</evidence>
<keyword evidence="2" id="KW-0472">Membrane</keyword>
<accession>A0A8H6IG11</accession>
<feature type="transmembrane region" description="Helical" evidence="2">
    <location>
        <begin position="185"/>
        <end position="205"/>
    </location>
</feature>
<dbReference type="Proteomes" id="UP000521943">
    <property type="component" value="Unassembled WGS sequence"/>
</dbReference>
<name>A0A8H6IG11_9AGAR</name>
<keyword evidence="4" id="KW-1185">Reference proteome</keyword>
<evidence type="ECO:0000256" key="1">
    <source>
        <dbReference type="SAM" id="MobiDB-lite"/>
    </source>
</evidence>
<evidence type="ECO:0000256" key="2">
    <source>
        <dbReference type="SAM" id="Phobius"/>
    </source>
</evidence>
<comment type="caution">
    <text evidence="3">The sequence shown here is derived from an EMBL/GenBank/DDBJ whole genome shotgun (WGS) entry which is preliminary data.</text>
</comment>
<gene>
    <name evidence="3" type="ORF">DFP72DRAFT_480646</name>
</gene>